<sequence length="76" mass="9196">MDLEHPHLPGFRVRIVDKWVLDFGSWTSEESDVQWNDFFKENQTVDMFFFFKDWLKVLWCSCFDENFGINIKDVLG</sequence>
<dbReference type="AlphaFoldDB" id="A0A9K3J2Z8"/>
<dbReference type="Gramene" id="mRNA:HanXRQr2_Chr05g0233291">
    <property type="protein sequence ID" value="CDS:HanXRQr2_Chr05g0233291.1"/>
    <property type="gene ID" value="HanXRQr2_Chr05g0233291"/>
</dbReference>
<proteinExistence type="predicted"/>
<dbReference type="EMBL" id="MNCJ02000320">
    <property type="protein sequence ID" value="KAF5807406.1"/>
    <property type="molecule type" value="Genomic_DNA"/>
</dbReference>
<evidence type="ECO:0000313" key="2">
    <source>
        <dbReference type="Proteomes" id="UP000215914"/>
    </source>
</evidence>
<organism evidence="1 2">
    <name type="scientific">Helianthus annuus</name>
    <name type="common">Common sunflower</name>
    <dbReference type="NCBI Taxonomy" id="4232"/>
    <lineage>
        <taxon>Eukaryota</taxon>
        <taxon>Viridiplantae</taxon>
        <taxon>Streptophyta</taxon>
        <taxon>Embryophyta</taxon>
        <taxon>Tracheophyta</taxon>
        <taxon>Spermatophyta</taxon>
        <taxon>Magnoliopsida</taxon>
        <taxon>eudicotyledons</taxon>
        <taxon>Gunneridae</taxon>
        <taxon>Pentapetalae</taxon>
        <taxon>asterids</taxon>
        <taxon>campanulids</taxon>
        <taxon>Asterales</taxon>
        <taxon>Asteraceae</taxon>
        <taxon>Asteroideae</taxon>
        <taxon>Heliantheae alliance</taxon>
        <taxon>Heliantheae</taxon>
        <taxon>Helianthus</taxon>
    </lineage>
</organism>
<dbReference type="Proteomes" id="UP000215914">
    <property type="component" value="Unassembled WGS sequence"/>
</dbReference>
<reference evidence="1" key="1">
    <citation type="journal article" date="2017" name="Nature">
        <title>The sunflower genome provides insights into oil metabolism, flowering and Asterid evolution.</title>
        <authorList>
            <person name="Badouin H."/>
            <person name="Gouzy J."/>
            <person name="Grassa C.J."/>
            <person name="Murat F."/>
            <person name="Staton S.E."/>
            <person name="Cottret L."/>
            <person name="Lelandais-Briere C."/>
            <person name="Owens G.L."/>
            <person name="Carrere S."/>
            <person name="Mayjonade B."/>
            <person name="Legrand L."/>
            <person name="Gill N."/>
            <person name="Kane N.C."/>
            <person name="Bowers J.E."/>
            <person name="Hubner S."/>
            <person name="Bellec A."/>
            <person name="Berard A."/>
            <person name="Berges H."/>
            <person name="Blanchet N."/>
            <person name="Boniface M.C."/>
            <person name="Brunel D."/>
            <person name="Catrice O."/>
            <person name="Chaidir N."/>
            <person name="Claudel C."/>
            <person name="Donnadieu C."/>
            <person name="Faraut T."/>
            <person name="Fievet G."/>
            <person name="Helmstetter N."/>
            <person name="King M."/>
            <person name="Knapp S.J."/>
            <person name="Lai Z."/>
            <person name="Le Paslier M.C."/>
            <person name="Lippi Y."/>
            <person name="Lorenzon L."/>
            <person name="Mandel J.R."/>
            <person name="Marage G."/>
            <person name="Marchand G."/>
            <person name="Marquand E."/>
            <person name="Bret-Mestries E."/>
            <person name="Morien E."/>
            <person name="Nambeesan S."/>
            <person name="Nguyen T."/>
            <person name="Pegot-Espagnet P."/>
            <person name="Pouilly N."/>
            <person name="Raftis F."/>
            <person name="Sallet E."/>
            <person name="Schiex T."/>
            <person name="Thomas J."/>
            <person name="Vandecasteele C."/>
            <person name="Vares D."/>
            <person name="Vear F."/>
            <person name="Vautrin S."/>
            <person name="Crespi M."/>
            <person name="Mangin B."/>
            <person name="Burke J.M."/>
            <person name="Salse J."/>
            <person name="Munos S."/>
            <person name="Vincourt P."/>
            <person name="Rieseberg L.H."/>
            <person name="Langlade N.B."/>
        </authorList>
    </citation>
    <scope>NUCLEOTIDE SEQUENCE</scope>
    <source>
        <tissue evidence="1">Leaves</tissue>
    </source>
</reference>
<evidence type="ECO:0000313" key="1">
    <source>
        <dbReference type="EMBL" id="KAF5807406.1"/>
    </source>
</evidence>
<accession>A0A9K3J2Z8</accession>
<reference evidence="1" key="2">
    <citation type="submission" date="2020-06" db="EMBL/GenBank/DDBJ databases">
        <title>Helianthus annuus Genome sequencing and assembly Release 2.</title>
        <authorList>
            <person name="Gouzy J."/>
            <person name="Langlade N."/>
            <person name="Munos S."/>
        </authorList>
    </citation>
    <scope>NUCLEOTIDE SEQUENCE</scope>
    <source>
        <tissue evidence="1">Leaves</tissue>
    </source>
</reference>
<gene>
    <name evidence="1" type="ORF">HanXRQr2_Chr05g0233291</name>
</gene>
<name>A0A9K3J2Z8_HELAN</name>
<comment type="caution">
    <text evidence="1">The sequence shown here is derived from an EMBL/GenBank/DDBJ whole genome shotgun (WGS) entry which is preliminary data.</text>
</comment>
<protein>
    <submittedName>
        <fullName evidence="1">Uncharacterized protein</fullName>
    </submittedName>
</protein>
<keyword evidence="2" id="KW-1185">Reference proteome</keyword>